<dbReference type="RefSeq" id="XP_012185769.1">
    <property type="nucleotide sequence ID" value="XM_012330379.1"/>
</dbReference>
<dbReference type="HOGENOM" id="CLU_060585_0_0_1"/>
<dbReference type="GO" id="GO:0006890">
    <property type="term" value="P:retrograde vesicle-mediated transport, Golgi to endoplasmic reticulum"/>
    <property type="evidence" value="ECO:0007669"/>
    <property type="project" value="TreeGrafter"/>
</dbReference>
<sequence>MSAAARAEARRKAILSRGGDRLAKLTSSARGEDAPAYMHDDPPLAPLPDRPTLETFVGEQTIFPTPPPFSRTSPRPPRSQPANTGNGMQQPLPPQEQFRQLQEALASGGPFPSMSPSENDPLAALMSTMSQPGGMSGMPSQKAAVIKPKTRLQRLMPFIHLLASWILLAYFVIWKEPDDYNRRTHGSQPENAWRRWAELGWKDAGDTWGVQPVPFFWAFTTLAIVLHSWRMFSKLDTPQLPTLLTLALPHLPPPVPSLITNGYAYLQIGGVFLDDISGLLVSVGLLIWVASWFAD</sequence>
<keyword evidence="7" id="KW-1185">Reference proteome</keyword>
<dbReference type="AlphaFoldDB" id="J4ICI8"/>
<feature type="region of interest" description="Disordered" evidence="4">
    <location>
        <begin position="1"/>
        <end position="93"/>
    </location>
</feature>
<evidence type="ECO:0000256" key="2">
    <source>
        <dbReference type="ARBA" id="ARBA00022989"/>
    </source>
</evidence>
<dbReference type="GeneID" id="24101386"/>
<evidence type="ECO:0000313" key="7">
    <source>
        <dbReference type="Proteomes" id="UP000006352"/>
    </source>
</evidence>
<dbReference type="OrthoDB" id="5393181at2759"/>
<feature type="transmembrane region" description="Helical" evidence="5">
    <location>
        <begin position="155"/>
        <end position="173"/>
    </location>
</feature>
<dbReference type="InterPro" id="IPR028143">
    <property type="entry name" value="Get2/sif1"/>
</dbReference>
<name>J4ICI8_9APHY</name>
<evidence type="ECO:0008006" key="8">
    <source>
        <dbReference type="Google" id="ProtNLM"/>
    </source>
</evidence>
<feature type="transmembrane region" description="Helical" evidence="5">
    <location>
        <begin position="215"/>
        <end position="232"/>
    </location>
</feature>
<protein>
    <recommendedName>
        <fullName evidence="8">Golgi to ER traffic protein 2</fullName>
    </recommendedName>
</protein>
<evidence type="ECO:0000256" key="3">
    <source>
        <dbReference type="ARBA" id="ARBA00023136"/>
    </source>
</evidence>
<keyword evidence="3 5" id="KW-0472">Membrane</keyword>
<evidence type="ECO:0000313" key="6">
    <source>
        <dbReference type="EMBL" id="CCM06486.1"/>
    </source>
</evidence>
<gene>
    <name evidence="6" type="ORF">FIBRA_08755</name>
</gene>
<keyword evidence="1 5" id="KW-0812">Transmembrane</keyword>
<dbReference type="PANTHER" id="PTHR28263:SF1">
    <property type="entry name" value="GOLGI TO ER TRAFFIC PROTEIN 2"/>
    <property type="match status" value="1"/>
</dbReference>
<feature type="compositionally biased region" description="Basic and acidic residues" evidence="4">
    <location>
        <begin position="30"/>
        <end position="42"/>
    </location>
</feature>
<dbReference type="EMBL" id="HE797355">
    <property type="protein sequence ID" value="CCM06486.1"/>
    <property type="molecule type" value="Genomic_DNA"/>
</dbReference>
<keyword evidence="2 5" id="KW-1133">Transmembrane helix</keyword>
<evidence type="ECO:0000256" key="4">
    <source>
        <dbReference type="SAM" id="MobiDB-lite"/>
    </source>
</evidence>
<dbReference type="STRING" id="599839.J4ICI8"/>
<dbReference type="Pfam" id="PF08690">
    <property type="entry name" value="GET2"/>
    <property type="match status" value="1"/>
</dbReference>
<feature type="compositionally biased region" description="Polar residues" evidence="4">
    <location>
        <begin position="80"/>
        <end position="89"/>
    </location>
</feature>
<feature type="transmembrane region" description="Helical" evidence="5">
    <location>
        <begin position="276"/>
        <end position="294"/>
    </location>
</feature>
<evidence type="ECO:0000256" key="5">
    <source>
        <dbReference type="SAM" id="Phobius"/>
    </source>
</evidence>
<accession>J4ICI8</accession>
<organism evidence="6 7">
    <name type="scientific">Fibroporia radiculosa</name>
    <dbReference type="NCBI Taxonomy" id="599839"/>
    <lineage>
        <taxon>Eukaryota</taxon>
        <taxon>Fungi</taxon>
        <taxon>Dikarya</taxon>
        <taxon>Basidiomycota</taxon>
        <taxon>Agaricomycotina</taxon>
        <taxon>Agaricomycetes</taxon>
        <taxon>Polyporales</taxon>
        <taxon>Fibroporiaceae</taxon>
        <taxon>Fibroporia</taxon>
    </lineage>
</organism>
<dbReference type="InParanoid" id="J4ICI8"/>
<reference evidence="6 7" key="1">
    <citation type="journal article" date="2012" name="Appl. Environ. Microbiol.">
        <title>Short-read sequencing for genomic analysis of the brown rot fungus Fibroporia radiculosa.</title>
        <authorList>
            <person name="Tang J.D."/>
            <person name="Perkins A.D."/>
            <person name="Sonstegard T.S."/>
            <person name="Schroeder S.G."/>
            <person name="Burgess S.C."/>
            <person name="Diehl S.V."/>
        </authorList>
    </citation>
    <scope>NUCLEOTIDE SEQUENCE [LARGE SCALE GENOMIC DNA]</scope>
    <source>
        <strain evidence="6 7">TFFH 294</strain>
    </source>
</reference>
<feature type="compositionally biased region" description="Pro residues" evidence="4">
    <location>
        <begin position="64"/>
        <end position="79"/>
    </location>
</feature>
<evidence type="ECO:0000256" key="1">
    <source>
        <dbReference type="ARBA" id="ARBA00022692"/>
    </source>
</evidence>
<proteinExistence type="predicted"/>
<dbReference type="PANTHER" id="PTHR28263">
    <property type="entry name" value="GOLGI TO ER TRAFFIC PROTEIN 2"/>
    <property type="match status" value="1"/>
</dbReference>
<dbReference type="Proteomes" id="UP000006352">
    <property type="component" value="Unassembled WGS sequence"/>
</dbReference>